<proteinExistence type="predicted"/>
<dbReference type="EMBL" id="BAAAHU010000037">
    <property type="protein sequence ID" value="GAA1012250.1"/>
    <property type="molecule type" value="Genomic_DNA"/>
</dbReference>
<keyword evidence="1" id="KW-0472">Membrane</keyword>
<feature type="transmembrane region" description="Helical" evidence="1">
    <location>
        <begin position="29"/>
        <end position="49"/>
    </location>
</feature>
<evidence type="ECO:0000256" key="1">
    <source>
        <dbReference type="SAM" id="Phobius"/>
    </source>
</evidence>
<comment type="caution">
    <text evidence="2">The sequence shown here is derived from an EMBL/GenBank/DDBJ whole genome shotgun (WGS) entry which is preliminary data.</text>
</comment>
<dbReference type="Proteomes" id="UP001501072">
    <property type="component" value="Unassembled WGS sequence"/>
</dbReference>
<keyword evidence="1" id="KW-0812">Transmembrane</keyword>
<name>A0ABN1T2A3_9ACTN</name>
<protein>
    <submittedName>
        <fullName evidence="2">Uncharacterized protein</fullName>
    </submittedName>
</protein>
<sequence>MTGRGHAAPAAGQGRAGREAARDLTASPLFVLLFVLLVLLVLLVLVVLLDHWSQAWIMS</sequence>
<dbReference type="RefSeq" id="WP_086791777.1">
    <property type="nucleotide sequence ID" value="NZ_BAAAHU010000037.1"/>
</dbReference>
<gene>
    <name evidence="2" type="ORF">GCM10009564_35410</name>
</gene>
<accession>A0ABN1T2A3</accession>
<evidence type="ECO:0000313" key="2">
    <source>
        <dbReference type="EMBL" id="GAA1012250.1"/>
    </source>
</evidence>
<organism evidence="2 3">
    <name type="scientific">Streptomyces thermogriseus</name>
    <dbReference type="NCBI Taxonomy" id="75292"/>
    <lineage>
        <taxon>Bacteria</taxon>
        <taxon>Bacillati</taxon>
        <taxon>Actinomycetota</taxon>
        <taxon>Actinomycetes</taxon>
        <taxon>Kitasatosporales</taxon>
        <taxon>Streptomycetaceae</taxon>
        <taxon>Streptomyces</taxon>
    </lineage>
</organism>
<evidence type="ECO:0000313" key="3">
    <source>
        <dbReference type="Proteomes" id="UP001501072"/>
    </source>
</evidence>
<keyword evidence="3" id="KW-1185">Reference proteome</keyword>
<keyword evidence="1" id="KW-1133">Transmembrane helix</keyword>
<reference evidence="3" key="1">
    <citation type="journal article" date="2019" name="Int. J. Syst. Evol. Microbiol.">
        <title>The Global Catalogue of Microorganisms (GCM) 10K type strain sequencing project: providing services to taxonomists for standard genome sequencing and annotation.</title>
        <authorList>
            <consortium name="The Broad Institute Genomics Platform"/>
            <consortium name="The Broad Institute Genome Sequencing Center for Infectious Disease"/>
            <person name="Wu L."/>
            <person name="Ma J."/>
        </authorList>
    </citation>
    <scope>NUCLEOTIDE SEQUENCE [LARGE SCALE GENOMIC DNA]</scope>
    <source>
        <strain evidence="3">JCM 11269</strain>
    </source>
</reference>